<comment type="caution">
    <text evidence="3">The sequence shown here is derived from an EMBL/GenBank/DDBJ whole genome shotgun (WGS) entry which is preliminary data.</text>
</comment>
<feature type="compositionally biased region" description="Polar residues" evidence="1">
    <location>
        <begin position="121"/>
        <end position="134"/>
    </location>
</feature>
<sequence length="572" mass="60932">MTSRLSYGSAHGKAMTETGLPSTTLDEISLTASTTSSLNDITSESAGSTRQTNTLSITDTTLRLASKPSTTIAATDSRPTAPAVNVLSQTNPSISWGDDITASSYHIPTSTQRETNAGGPTATQEAAFTSSPRTSDGEATGGFSKSQKQLIIATTVIGGAFIIALLVYSIYRRRKGATVSEIVRFRPHQPSTIQLSPRSSSRPGDTNKLNIYREERFSLHSSKHASLASRSKGPKRAAYPAESTQRFHDLNPYVKNHWQTKYPVTSEPITPIREGHSFLIDASPEPSTRRGSEPAKDPQNVRVQIQRKSDNDAGSHTTAAAAADAPSSKAGLTVSVNETFPSSPTHEFDQISLKTPRTLDTHASSFDNDPDDRWSWTNSQAPPTPRILAPNNYRSSLSSSISKLRGIRSWVRGTTTTSSTTNHADTRIDEEQGVGRDRPGSSGSHHRPILKNQAAVPVLAPAPVATKFPGSKNAGGARPSAGERLKVSRSGTARRSAASLFRQASQQRGFSSSPGGGITAAAAEEEEGGRRPPPPPSPSPMPVSPGVVEEERRGARGAGNAIEMAERGKGRR</sequence>
<dbReference type="AlphaFoldDB" id="A0A3M7EXL7"/>
<dbReference type="VEuPathDB" id="FungiDB:BTJ68_15222"/>
<feature type="region of interest" description="Disordered" evidence="1">
    <location>
        <begin position="359"/>
        <end position="393"/>
    </location>
</feature>
<feature type="region of interest" description="Disordered" evidence="1">
    <location>
        <begin position="1"/>
        <end position="22"/>
    </location>
</feature>
<organism evidence="3 4">
    <name type="scientific">Hortaea werneckii</name>
    <name type="common">Black yeast</name>
    <name type="synonym">Cladosporium werneckii</name>
    <dbReference type="NCBI Taxonomy" id="91943"/>
    <lineage>
        <taxon>Eukaryota</taxon>
        <taxon>Fungi</taxon>
        <taxon>Dikarya</taxon>
        <taxon>Ascomycota</taxon>
        <taxon>Pezizomycotina</taxon>
        <taxon>Dothideomycetes</taxon>
        <taxon>Dothideomycetidae</taxon>
        <taxon>Mycosphaerellales</taxon>
        <taxon>Teratosphaeriaceae</taxon>
        <taxon>Hortaea</taxon>
    </lineage>
</organism>
<feature type="compositionally biased region" description="Polar residues" evidence="1">
    <location>
        <begin position="502"/>
        <end position="513"/>
    </location>
</feature>
<feature type="compositionally biased region" description="Low complexity" evidence="1">
    <location>
        <begin position="488"/>
        <end position="499"/>
    </location>
</feature>
<feature type="region of interest" description="Disordered" evidence="1">
    <location>
        <begin position="412"/>
        <end position="448"/>
    </location>
</feature>
<feature type="region of interest" description="Disordered" evidence="1">
    <location>
        <begin position="110"/>
        <end position="144"/>
    </location>
</feature>
<keyword evidence="2" id="KW-1133">Transmembrane helix</keyword>
<dbReference type="Proteomes" id="UP000268823">
    <property type="component" value="Unassembled WGS sequence"/>
</dbReference>
<feature type="region of interest" description="Disordered" evidence="1">
    <location>
        <begin position="279"/>
        <end position="330"/>
    </location>
</feature>
<feature type="compositionally biased region" description="Basic and acidic residues" evidence="1">
    <location>
        <begin position="424"/>
        <end position="439"/>
    </location>
</feature>
<feature type="compositionally biased region" description="Pro residues" evidence="1">
    <location>
        <begin position="531"/>
        <end position="543"/>
    </location>
</feature>
<keyword evidence="2" id="KW-0472">Membrane</keyword>
<evidence type="ECO:0000256" key="1">
    <source>
        <dbReference type="SAM" id="MobiDB-lite"/>
    </source>
</evidence>
<dbReference type="OrthoDB" id="5411141at2759"/>
<evidence type="ECO:0000313" key="3">
    <source>
        <dbReference type="EMBL" id="RMY81197.1"/>
    </source>
</evidence>
<feature type="region of interest" description="Disordered" evidence="1">
    <location>
        <begin position="463"/>
        <end position="572"/>
    </location>
</feature>
<dbReference type="EMBL" id="QWIR01000271">
    <property type="protein sequence ID" value="RMY81197.1"/>
    <property type="molecule type" value="Genomic_DNA"/>
</dbReference>
<protein>
    <submittedName>
        <fullName evidence="3">Uncharacterized protein</fullName>
    </submittedName>
</protein>
<reference evidence="3 4" key="1">
    <citation type="journal article" date="2018" name="BMC Genomics">
        <title>Genomic evidence for intraspecific hybridization in a clonal and extremely halotolerant yeast.</title>
        <authorList>
            <person name="Gostincar C."/>
            <person name="Stajich J.E."/>
            <person name="Zupancic J."/>
            <person name="Zalar P."/>
            <person name="Gunde-Cimerman N."/>
        </authorList>
    </citation>
    <scope>NUCLEOTIDE SEQUENCE [LARGE SCALE GENOMIC DNA]</scope>
    <source>
        <strain evidence="3 4">EXF-2788</strain>
    </source>
</reference>
<feature type="transmembrane region" description="Helical" evidence="2">
    <location>
        <begin position="150"/>
        <end position="171"/>
    </location>
</feature>
<feature type="compositionally biased region" description="Low complexity" evidence="1">
    <location>
        <begin position="314"/>
        <end position="330"/>
    </location>
</feature>
<keyword evidence="2" id="KW-0812">Transmembrane</keyword>
<name>A0A3M7EXL7_HORWE</name>
<proteinExistence type="predicted"/>
<feature type="compositionally biased region" description="Basic and acidic residues" evidence="1">
    <location>
        <begin position="287"/>
        <end position="296"/>
    </location>
</feature>
<evidence type="ECO:0000313" key="4">
    <source>
        <dbReference type="Proteomes" id="UP000268823"/>
    </source>
</evidence>
<accession>A0A3M7EXL7</accession>
<feature type="compositionally biased region" description="Low complexity" evidence="1">
    <location>
        <begin position="412"/>
        <end position="421"/>
    </location>
</feature>
<gene>
    <name evidence="3" type="ORF">D0861_08399</name>
</gene>
<evidence type="ECO:0000256" key="2">
    <source>
        <dbReference type="SAM" id="Phobius"/>
    </source>
</evidence>
<feature type="region of interest" description="Disordered" evidence="1">
    <location>
        <begin position="222"/>
        <end position="244"/>
    </location>
</feature>